<evidence type="ECO:0000313" key="1">
    <source>
        <dbReference type="EMBL" id="AES98945.1"/>
    </source>
</evidence>
<protein>
    <submittedName>
        <fullName evidence="1">Nucleotide-diphospho-sugar transferase family protein, putative</fullName>
    </submittedName>
</protein>
<dbReference type="Proteomes" id="UP000002051">
    <property type="component" value="Chromosome 5"/>
</dbReference>
<evidence type="ECO:0000313" key="2">
    <source>
        <dbReference type="EnsemblPlants" id="AES98945"/>
    </source>
</evidence>
<sequence length="70" mass="8194">MWKPWSLSPNSDTASIAYQNLWHEKNVKATCLKKGCYTIHNYWITQRLNKLVCQVSSGLRKYDSSTKERS</sequence>
<reference evidence="1 3" key="1">
    <citation type="journal article" date="2011" name="Nature">
        <title>The Medicago genome provides insight into the evolution of rhizobial symbioses.</title>
        <authorList>
            <person name="Young N.D."/>
            <person name="Debelle F."/>
            <person name="Oldroyd G.E."/>
            <person name="Geurts R."/>
            <person name="Cannon S.B."/>
            <person name="Udvardi M.K."/>
            <person name="Benedito V.A."/>
            <person name="Mayer K.F."/>
            <person name="Gouzy J."/>
            <person name="Schoof H."/>
            <person name="Van de Peer Y."/>
            <person name="Proost S."/>
            <person name="Cook D.R."/>
            <person name="Meyers B.C."/>
            <person name="Spannagl M."/>
            <person name="Cheung F."/>
            <person name="De Mita S."/>
            <person name="Krishnakumar V."/>
            <person name="Gundlach H."/>
            <person name="Zhou S."/>
            <person name="Mudge J."/>
            <person name="Bharti A.K."/>
            <person name="Murray J.D."/>
            <person name="Naoumkina M.A."/>
            <person name="Rosen B."/>
            <person name="Silverstein K.A."/>
            <person name="Tang H."/>
            <person name="Rombauts S."/>
            <person name="Zhao P.X."/>
            <person name="Zhou P."/>
            <person name="Barbe V."/>
            <person name="Bardou P."/>
            <person name="Bechner M."/>
            <person name="Bellec A."/>
            <person name="Berger A."/>
            <person name="Berges H."/>
            <person name="Bidwell S."/>
            <person name="Bisseling T."/>
            <person name="Choisne N."/>
            <person name="Couloux A."/>
            <person name="Denny R."/>
            <person name="Deshpande S."/>
            <person name="Dai X."/>
            <person name="Doyle J.J."/>
            <person name="Dudez A.M."/>
            <person name="Farmer A.D."/>
            <person name="Fouteau S."/>
            <person name="Franken C."/>
            <person name="Gibelin C."/>
            <person name="Gish J."/>
            <person name="Goldstein S."/>
            <person name="Gonzalez A.J."/>
            <person name="Green P.J."/>
            <person name="Hallab A."/>
            <person name="Hartog M."/>
            <person name="Hua A."/>
            <person name="Humphray S.J."/>
            <person name="Jeong D.H."/>
            <person name="Jing Y."/>
            <person name="Jocker A."/>
            <person name="Kenton S.M."/>
            <person name="Kim D.J."/>
            <person name="Klee K."/>
            <person name="Lai H."/>
            <person name="Lang C."/>
            <person name="Lin S."/>
            <person name="Macmil S.L."/>
            <person name="Magdelenat G."/>
            <person name="Matthews L."/>
            <person name="McCorrison J."/>
            <person name="Monaghan E.L."/>
            <person name="Mun J.H."/>
            <person name="Najar F.Z."/>
            <person name="Nicholson C."/>
            <person name="Noirot C."/>
            <person name="O'Bleness M."/>
            <person name="Paule C.R."/>
            <person name="Poulain J."/>
            <person name="Prion F."/>
            <person name="Qin B."/>
            <person name="Qu C."/>
            <person name="Retzel E.F."/>
            <person name="Riddle C."/>
            <person name="Sallet E."/>
            <person name="Samain S."/>
            <person name="Samson N."/>
            <person name="Sanders I."/>
            <person name="Saurat O."/>
            <person name="Scarpelli C."/>
            <person name="Schiex T."/>
            <person name="Segurens B."/>
            <person name="Severin A.J."/>
            <person name="Sherrier D.J."/>
            <person name="Shi R."/>
            <person name="Sims S."/>
            <person name="Singer S.R."/>
            <person name="Sinharoy S."/>
            <person name="Sterck L."/>
            <person name="Viollet A."/>
            <person name="Wang B.B."/>
            <person name="Wang K."/>
            <person name="Wang M."/>
            <person name="Wang X."/>
            <person name="Warfsmann J."/>
            <person name="Weissenbach J."/>
            <person name="White D.D."/>
            <person name="White J.D."/>
            <person name="Wiley G.B."/>
            <person name="Wincker P."/>
            <person name="Xing Y."/>
            <person name="Yang L."/>
            <person name="Yao Z."/>
            <person name="Ying F."/>
            <person name="Zhai J."/>
            <person name="Zhou L."/>
            <person name="Zuber A."/>
            <person name="Denarie J."/>
            <person name="Dixon R.A."/>
            <person name="May G.D."/>
            <person name="Schwartz D.C."/>
            <person name="Rogers J."/>
            <person name="Quetier F."/>
            <person name="Town C.D."/>
            <person name="Roe B.A."/>
        </authorList>
    </citation>
    <scope>NUCLEOTIDE SEQUENCE [LARGE SCALE GENOMIC DNA]</scope>
    <source>
        <strain evidence="1">A17</strain>
        <strain evidence="2 3">cv. Jemalong A17</strain>
    </source>
</reference>
<dbReference type="EnsemblPlants" id="AES98945">
    <property type="protein sequence ID" value="AES98945"/>
    <property type="gene ID" value="MTR_5g074820"/>
</dbReference>
<keyword evidence="3" id="KW-1185">Reference proteome</keyword>
<dbReference type="PANTHER" id="PTHR47483">
    <property type="entry name" value="BETA-ARABINOFURANOSYLTRANSFERASE RAY1"/>
    <property type="match status" value="1"/>
</dbReference>
<proteinExistence type="predicted"/>
<gene>
    <name evidence="1" type="ordered locus">MTR_5g074820</name>
</gene>
<reference evidence="1 3" key="2">
    <citation type="journal article" date="2014" name="BMC Genomics">
        <title>An improved genome release (version Mt4.0) for the model legume Medicago truncatula.</title>
        <authorList>
            <person name="Tang H."/>
            <person name="Krishnakumar V."/>
            <person name="Bidwell S."/>
            <person name="Rosen B."/>
            <person name="Chan A."/>
            <person name="Zhou S."/>
            <person name="Gentzbittel L."/>
            <person name="Childs K.L."/>
            <person name="Yandell M."/>
            <person name="Gundlach H."/>
            <person name="Mayer K.F."/>
            <person name="Schwartz D.C."/>
            <person name="Town C.D."/>
        </authorList>
    </citation>
    <scope>GENOME REANNOTATION</scope>
    <source>
        <strain evidence="2 3">cv. Jemalong A17</strain>
    </source>
</reference>
<dbReference type="PANTHER" id="PTHR47483:SF1">
    <property type="entry name" value="BETA-ARABINOFURANOSYLTRANSFERASE RAY1"/>
    <property type="match status" value="1"/>
</dbReference>
<dbReference type="GO" id="GO:0016757">
    <property type="term" value="F:glycosyltransferase activity"/>
    <property type="evidence" value="ECO:0007669"/>
    <property type="project" value="InterPro"/>
</dbReference>
<dbReference type="PaxDb" id="3880-AES98945"/>
<dbReference type="HOGENOM" id="CLU_2761634_0_0_1"/>
<dbReference type="EMBL" id="CM001221">
    <property type="protein sequence ID" value="AES98945.1"/>
    <property type="molecule type" value="Genomic_DNA"/>
</dbReference>
<name>G7KFL4_MEDTR</name>
<dbReference type="STRING" id="3880.G7KFL4"/>
<dbReference type="InterPro" id="IPR044575">
    <property type="entry name" value="RAY1-like"/>
</dbReference>
<dbReference type="AlphaFoldDB" id="G7KFL4"/>
<evidence type="ECO:0000313" key="3">
    <source>
        <dbReference type="Proteomes" id="UP000002051"/>
    </source>
</evidence>
<organism evidence="1 3">
    <name type="scientific">Medicago truncatula</name>
    <name type="common">Barrel medic</name>
    <name type="synonym">Medicago tribuloides</name>
    <dbReference type="NCBI Taxonomy" id="3880"/>
    <lineage>
        <taxon>Eukaryota</taxon>
        <taxon>Viridiplantae</taxon>
        <taxon>Streptophyta</taxon>
        <taxon>Embryophyta</taxon>
        <taxon>Tracheophyta</taxon>
        <taxon>Spermatophyta</taxon>
        <taxon>Magnoliopsida</taxon>
        <taxon>eudicotyledons</taxon>
        <taxon>Gunneridae</taxon>
        <taxon>Pentapetalae</taxon>
        <taxon>rosids</taxon>
        <taxon>fabids</taxon>
        <taxon>Fabales</taxon>
        <taxon>Fabaceae</taxon>
        <taxon>Papilionoideae</taxon>
        <taxon>50 kb inversion clade</taxon>
        <taxon>NPAAA clade</taxon>
        <taxon>Hologalegina</taxon>
        <taxon>IRL clade</taxon>
        <taxon>Trifolieae</taxon>
        <taxon>Medicago</taxon>
    </lineage>
</organism>
<accession>G7KFL4</accession>
<reference evidence="2" key="3">
    <citation type="submission" date="2015-04" db="UniProtKB">
        <authorList>
            <consortium name="EnsemblPlants"/>
        </authorList>
    </citation>
    <scope>IDENTIFICATION</scope>
    <source>
        <strain evidence="2">cv. Jemalong A17</strain>
    </source>
</reference>
<keyword evidence="1" id="KW-0808">Transferase</keyword>